<dbReference type="Proteomes" id="UP001501020">
    <property type="component" value="Unassembled WGS sequence"/>
</dbReference>
<reference evidence="2" key="1">
    <citation type="journal article" date="2019" name="Int. J. Syst. Evol. Microbiol.">
        <title>The Global Catalogue of Microorganisms (GCM) 10K type strain sequencing project: providing services to taxonomists for standard genome sequencing and annotation.</title>
        <authorList>
            <consortium name="The Broad Institute Genomics Platform"/>
            <consortium name="The Broad Institute Genome Sequencing Center for Infectious Disease"/>
            <person name="Wu L."/>
            <person name="Ma J."/>
        </authorList>
    </citation>
    <scope>NUCLEOTIDE SEQUENCE [LARGE SCALE GENOMIC DNA]</scope>
    <source>
        <strain evidence="2">JCM 13850</strain>
    </source>
</reference>
<organism evidence="1 2">
    <name type="scientific">Actinomadura napierensis</name>
    <dbReference type="NCBI Taxonomy" id="267854"/>
    <lineage>
        <taxon>Bacteria</taxon>
        <taxon>Bacillati</taxon>
        <taxon>Actinomycetota</taxon>
        <taxon>Actinomycetes</taxon>
        <taxon>Streptosporangiales</taxon>
        <taxon>Thermomonosporaceae</taxon>
        <taxon>Actinomadura</taxon>
    </lineage>
</organism>
<accession>A0ABP5K914</accession>
<keyword evidence="2" id="KW-1185">Reference proteome</keyword>
<evidence type="ECO:0000313" key="2">
    <source>
        <dbReference type="Proteomes" id="UP001501020"/>
    </source>
</evidence>
<evidence type="ECO:0000313" key="1">
    <source>
        <dbReference type="EMBL" id="GAA2127101.1"/>
    </source>
</evidence>
<name>A0ABP5K914_9ACTN</name>
<sequence length="65" mass="7010">MNDLTNATWSRERIAALGPTTDVLTAASVLGIGSWTVYDLIRRDAWGQHPRTASGPQDQNSNTGP</sequence>
<protein>
    <recommendedName>
        <fullName evidence="3">DNA-binding protein</fullName>
    </recommendedName>
</protein>
<proteinExistence type="predicted"/>
<evidence type="ECO:0008006" key="3">
    <source>
        <dbReference type="Google" id="ProtNLM"/>
    </source>
</evidence>
<comment type="caution">
    <text evidence="1">The sequence shown here is derived from an EMBL/GenBank/DDBJ whole genome shotgun (WGS) entry which is preliminary data.</text>
</comment>
<gene>
    <name evidence="1" type="ORF">GCM10009727_16640</name>
</gene>
<dbReference type="EMBL" id="BAAAMR010000010">
    <property type="protein sequence ID" value="GAA2127101.1"/>
    <property type="molecule type" value="Genomic_DNA"/>
</dbReference>
<dbReference type="RefSeq" id="WP_344263258.1">
    <property type="nucleotide sequence ID" value="NZ_BAAAMR010000010.1"/>
</dbReference>